<evidence type="ECO:0000313" key="3">
    <source>
        <dbReference type="EMBL" id="KAJ4919283.1"/>
    </source>
</evidence>
<dbReference type="InterPro" id="IPR004244">
    <property type="entry name" value="Transposase_22"/>
</dbReference>
<dbReference type="Proteomes" id="UP001219934">
    <property type="component" value="Unassembled WGS sequence"/>
</dbReference>
<accession>A0AAD6A6T7</accession>
<sequence length="222" mass="24742">MSSARQKSEGQRGGRSKTSPLPDPANATLEVAQATALDAELLQSMMESLKAEVFGKIDSLSSSLLKESIRPLQDKVEQHGQTVLELERAATDHSGRITELEATVSRLMAQAKDIDDRCEDLEGRSRRNNIRLVGISEGMEGPRPTEFIAKLLEEILRLDEKPQLDRAHPTLRDRPREGDTPRPFVVRVHYFHTRNEILGRAGDLSPLLCQGILGVVRHEPLI</sequence>
<dbReference type="Gene3D" id="3.30.70.1820">
    <property type="entry name" value="L1 transposable element, RRM domain"/>
    <property type="match status" value="1"/>
</dbReference>
<keyword evidence="4" id="KW-1185">Reference proteome</keyword>
<evidence type="ECO:0000313" key="4">
    <source>
        <dbReference type="Proteomes" id="UP001219934"/>
    </source>
</evidence>
<protein>
    <recommendedName>
        <fullName evidence="5">Transposase</fullName>
    </recommendedName>
</protein>
<comment type="caution">
    <text evidence="3">The sequence shown here is derived from an EMBL/GenBank/DDBJ whole genome shotgun (WGS) entry which is preliminary data.</text>
</comment>
<name>A0AAD6A6T7_9TELE</name>
<evidence type="ECO:0000256" key="2">
    <source>
        <dbReference type="SAM" id="MobiDB-lite"/>
    </source>
</evidence>
<dbReference type="Gene3D" id="1.20.5.340">
    <property type="match status" value="1"/>
</dbReference>
<evidence type="ECO:0008006" key="5">
    <source>
        <dbReference type="Google" id="ProtNLM"/>
    </source>
</evidence>
<feature type="coiled-coil region" evidence="1">
    <location>
        <begin position="97"/>
        <end position="124"/>
    </location>
</feature>
<keyword evidence="1" id="KW-0175">Coiled coil</keyword>
<reference evidence="3" key="1">
    <citation type="submission" date="2022-11" db="EMBL/GenBank/DDBJ databases">
        <title>Chromosome-level genome of Pogonophryne albipinna.</title>
        <authorList>
            <person name="Jo E."/>
        </authorList>
    </citation>
    <scope>NUCLEOTIDE SEQUENCE</scope>
    <source>
        <strain evidence="3">SGF0006</strain>
        <tissue evidence="3">Muscle</tissue>
    </source>
</reference>
<dbReference type="EMBL" id="JAPTMU010000313">
    <property type="protein sequence ID" value="KAJ4919283.1"/>
    <property type="molecule type" value="Genomic_DNA"/>
</dbReference>
<dbReference type="AlphaFoldDB" id="A0AAD6A6T7"/>
<organism evidence="3 4">
    <name type="scientific">Pogonophryne albipinna</name>
    <dbReference type="NCBI Taxonomy" id="1090488"/>
    <lineage>
        <taxon>Eukaryota</taxon>
        <taxon>Metazoa</taxon>
        <taxon>Chordata</taxon>
        <taxon>Craniata</taxon>
        <taxon>Vertebrata</taxon>
        <taxon>Euteleostomi</taxon>
        <taxon>Actinopterygii</taxon>
        <taxon>Neopterygii</taxon>
        <taxon>Teleostei</taxon>
        <taxon>Neoteleostei</taxon>
        <taxon>Acanthomorphata</taxon>
        <taxon>Eupercaria</taxon>
        <taxon>Perciformes</taxon>
        <taxon>Notothenioidei</taxon>
        <taxon>Pogonophryne</taxon>
    </lineage>
</organism>
<evidence type="ECO:0000256" key="1">
    <source>
        <dbReference type="SAM" id="Coils"/>
    </source>
</evidence>
<proteinExistence type="predicted"/>
<feature type="compositionally biased region" description="Basic and acidic residues" evidence="2">
    <location>
        <begin position="1"/>
        <end position="12"/>
    </location>
</feature>
<gene>
    <name evidence="3" type="ORF">JOQ06_026289</name>
</gene>
<dbReference type="PANTHER" id="PTHR11505">
    <property type="entry name" value="L1 TRANSPOSABLE ELEMENT-RELATED"/>
    <property type="match status" value="1"/>
</dbReference>
<feature type="region of interest" description="Disordered" evidence="2">
    <location>
        <begin position="1"/>
        <end position="27"/>
    </location>
</feature>